<evidence type="ECO:0000313" key="2">
    <source>
        <dbReference type="EMBL" id="KNC70140.1"/>
    </source>
</evidence>
<dbReference type="EMBL" id="KQ252036">
    <property type="protein sequence ID" value="KNC70140.1"/>
    <property type="molecule type" value="Genomic_DNA"/>
</dbReference>
<dbReference type="AlphaFoldDB" id="A0A0L0F093"/>
<keyword evidence="3" id="KW-1185">Reference proteome</keyword>
<reference evidence="2 3" key="1">
    <citation type="submission" date="2011-02" db="EMBL/GenBank/DDBJ databases">
        <title>The Genome Sequence of Sphaeroforma arctica JP610.</title>
        <authorList>
            <consortium name="The Broad Institute Genome Sequencing Platform"/>
            <person name="Russ C."/>
            <person name="Cuomo C."/>
            <person name="Young S.K."/>
            <person name="Zeng Q."/>
            <person name="Gargeya S."/>
            <person name="Alvarado L."/>
            <person name="Berlin A."/>
            <person name="Chapman S.B."/>
            <person name="Chen Z."/>
            <person name="Freedman E."/>
            <person name="Gellesch M."/>
            <person name="Goldberg J."/>
            <person name="Griggs A."/>
            <person name="Gujja S."/>
            <person name="Heilman E."/>
            <person name="Heiman D."/>
            <person name="Howarth C."/>
            <person name="Mehta T."/>
            <person name="Neiman D."/>
            <person name="Pearson M."/>
            <person name="Roberts A."/>
            <person name="Saif S."/>
            <person name="Shea T."/>
            <person name="Shenoy N."/>
            <person name="Sisk P."/>
            <person name="Stolte C."/>
            <person name="Sykes S."/>
            <person name="White J."/>
            <person name="Yandava C."/>
            <person name="Burger G."/>
            <person name="Gray M.W."/>
            <person name="Holland P.W.H."/>
            <person name="King N."/>
            <person name="Lang F.B.F."/>
            <person name="Roger A.J."/>
            <person name="Ruiz-Trillo I."/>
            <person name="Haas B."/>
            <person name="Nusbaum C."/>
            <person name="Birren B."/>
        </authorList>
    </citation>
    <scope>NUCLEOTIDE SEQUENCE [LARGE SCALE GENOMIC DNA]</scope>
    <source>
        <strain evidence="2 3">JP610</strain>
    </source>
</reference>
<name>A0A0L0F093_9EUKA</name>
<dbReference type="GeneID" id="25917844"/>
<dbReference type="Proteomes" id="UP000054560">
    <property type="component" value="Unassembled WGS sequence"/>
</dbReference>
<sequence>EGTNNNGHLGPTNEHNWGASPYPWLTFYRDTNSYLNGNEECDCYRGIPFTPDEIFENRFFHLAEYDVRISYLCSFNGASLKGHNDFRALAGRQR</sequence>
<organism evidence="2 3">
    <name type="scientific">Sphaeroforma arctica JP610</name>
    <dbReference type="NCBI Taxonomy" id="667725"/>
    <lineage>
        <taxon>Eukaryota</taxon>
        <taxon>Ichthyosporea</taxon>
        <taxon>Ichthyophonida</taxon>
        <taxon>Sphaeroforma</taxon>
    </lineage>
</organism>
<gene>
    <name evidence="2" type="ORF">SARC_17340</name>
</gene>
<accession>A0A0L0F093</accession>
<evidence type="ECO:0000313" key="3">
    <source>
        <dbReference type="Proteomes" id="UP000054560"/>
    </source>
</evidence>
<evidence type="ECO:0000256" key="1">
    <source>
        <dbReference type="SAM" id="MobiDB-lite"/>
    </source>
</evidence>
<dbReference type="RefSeq" id="XP_014144042.1">
    <property type="nucleotide sequence ID" value="XM_014288567.1"/>
</dbReference>
<proteinExistence type="predicted"/>
<dbReference type="OrthoDB" id="189357at2759"/>
<feature type="non-terminal residue" evidence="2">
    <location>
        <position position="1"/>
    </location>
</feature>
<protein>
    <submittedName>
        <fullName evidence="2">Uncharacterized protein</fullName>
    </submittedName>
</protein>
<feature type="region of interest" description="Disordered" evidence="1">
    <location>
        <begin position="1"/>
        <end position="20"/>
    </location>
</feature>